<dbReference type="InterPro" id="IPR036876">
    <property type="entry name" value="UVR_dom_sf"/>
</dbReference>
<dbReference type="Proteomes" id="UP000886851">
    <property type="component" value="Unassembled WGS sequence"/>
</dbReference>
<comment type="function">
    <text evidence="13">The UvrABC repair system catalyzes the recognition and processing of DNA lesions. A damage recognition complex composed of 2 UvrA and 2 UvrB subunits scans DNA for abnormalities. Upon binding of the UvrA(2)B(2) complex to a putative damaged site, the DNA wraps around one UvrB monomer. DNA wrap is dependent on ATP binding by UvrB and probably causes local melting of the DNA helix, facilitating insertion of UvrB beta-hairpin between the DNA strands. Then UvrB probes one DNA strand for the presence of a lesion. If a lesion is found the UvrA subunits dissociate and the UvrB-DNA preincision complex is formed. This complex is subsequently bound by UvrC and the second UvrB is released. If no lesion is found, the DNA wraps around the other UvrB subunit that will check the other stand for damage.</text>
</comment>
<evidence type="ECO:0000256" key="1">
    <source>
        <dbReference type="ARBA" id="ARBA00004496"/>
    </source>
</evidence>
<dbReference type="Pfam" id="PF17757">
    <property type="entry name" value="UvrB_inter"/>
    <property type="match status" value="1"/>
</dbReference>
<keyword evidence="3 13" id="KW-0963">Cytoplasm</keyword>
<evidence type="ECO:0000256" key="2">
    <source>
        <dbReference type="ARBA" id="ARBA00008533"/>
    </source>
</evidence>
<keyword evidence="10 13" id="KW-0742">SOS response</keyword>
<dbReference type="CDD" id="cd18790">
    <property type="entry name" value="SF2_C_UvrB"/>
    <property type="match status" value="1"/>
</dbReference>
<keyword evidence="9 13" id="KW-0234">DNA repair</keyword>
<feature type="region of interest" description="Disordered" evidence="16">
    <location>
        <begin position="603"/>
        <end position="625"/>
    </location>
</feature>
<evidence type="ECO:0000256" key="12">
    <source>
        <dbReference type="ARBA" id="ARBA00029504"/>
    </source>
</evidence>
<keyword evidence="4 13" id="KW-0547">Nucleotide-binding</keyword>
<dbReference type="InterPro" id="IPR006935">
    <property type="entry name" value="Helicase/UvrB_N"/>
</dbReference>
<dbReference type="InterPro" id="IPR004807">
    <property type="entry name" value="UvrB"/>
</dbReference>
<comment type="caution">
    <text evidence="20">The sequence shown here is derived from an EMBL/GenBank/DDBJ whole genome shotgun (WGS) entry which is preliminary data.</text>
</comment>
<keyword evidence="15" id="KW-0175">Coiled coil</keyword>
<dbReference type="HAMAP" id="MF_00204">
    <property type="entry name" value="UvrB"/>
    <property type="match status" value="1"/>
</dbReference>
<accession>A0A9D1ZGT2</accession>
<dbReference type="Gene3D" id="4.10.860.10">
    <property type="entry name" value="UVR domain"/>
    <property type="match status" value="1"/>
</dbReference>
<dbReference type="GO" id="GO:0005524">
    <property type="term" value="F:ATP binding"/>
    <property type="evidence" value="ECO:0007669"/>
    <property type="project" value="UniProtKB-UniRule"/>
</dbReference>
<comment type="domain">
    <text evidence="13">The beta-hairpin motif is involved in DNA binding.</text>
</comment>
<dbReference type="GO" id="GO:0009380">
    <property type="term" value="C:excinuclease repair complex"/>
    <property type="evidence" value="ECO:0007669"/>
    <property type="project" value="InterPro"/>
</dbReference>
<dbReference type="PANTHER" id="PTHR24029:SF0">
    <property type="entry name" value="UVRABC SYSTEM PROTEIN B"/>
    <property type="match status" value="1"/>
</dbReference>
<reference evidence="20" key="1">
    <citation type="journal article" date="2021" name="PeerJ">
        <title>Extensive microbial diversity within the chicken gut microbiome revealed by metagenomics and culture.</title>
        <authorList>
            <person name="Gilroy R."/>
            <person name="Ravi A."/>
            <person name="Getino M."/>
            <person name="Pursley I."/>
            <person name="Horton D.L."/>
            <person name="Alikhan N.F."/>
            <person name="Baker D."/>
            <person name="Gharbi K."/>
            <person name="Hall N."/>
            <person name="Watson M."/>
            <person name="Adriaenssens E.M."/>
            <person name="Foster-Nyarko E."/>
            <person name="Jarju S."/>
            <person name="Secka A."/>
            <person name="Antonio M."/>
            <person name="Oren A."/>
            <person name="Chaudhuri R.R."/>
            <person name="La Ragione R."/>
            <person name="Hildebrand F."/>
            <person name="Pallen M.J."/>
        </authorList>
    </citation>
    <scope>NUCLEOTIDE SEQUENCE</scope>
    <source>
        <strain evidence="20">Gambia2-208</strain>
    </source>
</reference>
<evidence type="ECO:0000256" key="13">
    <source>
        <dbReference type="HAMAP-Rule" id="MF_00204"/>
    </source>
</evidence>
<evidence type="ECO:0000256" key="5">
    <source>
        <dbReference type="ARBA" id="ARBA00022763"/>
    </source>
</evidence>
<gene>
    <name evidence="13 20" type="primary">uvrB</name>
    <name evidence="20" type="ORF">H9824_02020</name>
</gene>
<feature type="domain" description="UVR" evidence="17">
    <location>
        <begin position="642"/>
        <end position="677"/>
    </location>
</feature>
<dbReference type="Pfam" id="PF12344">
    <property type="entry name" value="UvrB"/>
    <property type="match status" value="1"/>
</dbReference>
<organism evidence="20 21">
    <name type="scientific">Candidatus Bacteroides pullicola</name>
    <dbReference type="NCBI Taxonomy" id="2838475"/>
    <lineage>
        <taxon>Bacteria</taxon>
        <taxon>Pseudomonadati</taxon>
        <taxon>Bacteroidota</taxon>
        <taxon>Bacteroidia</taxon>
        <taxon>Bacteroidales</taxon>
        <taxon>Bacteroidaceae</taxon>
        <taxon>Bacteroides</taxon>
    </lineage>
</organism>
<evidence type="ECO:0000259" key="17">
    <source>
        <dbReference type="PROSITE" id="PS50151"/>
    </source>
</evidence>
<dbReference type="SMART" id="SM00487">
    <property type="entry name" value="DEXDc"/>
    <property type="match status" value="1"/>
</dbReference>
<dbReference type="SMART" id="SM00490">
    <property type="entry name" value="HELICc"/>
    <property type="match status" value="1"/>
</dbReference>
<evidence type="ECO:0000256" key="10">
    <source>
        <dbReference type="ARBA" id="ARBA00023236"/>
    </source>
</evidence>
<protein>
    <recommendedName>
        <fullName evidence="12 13">UvrABC system protein B</fullName>
        <shortName evidence="13">Protein UvrB</shortName>
    </recommendedName>
    <alternativeName>
        <fullName evidence="13">Excinuclease ABC subunit B</fullName>
    </alternativeName>
</protein>
<dbReference type="Gene3D" id="3.40.50.300">
    <property type="entry name" value="P-loop containing nucleotide triphosphate hydrolases"/>
    <property type="match status" value="3"/>
</dbReference>
<dbReference type="PANTHER" id="PTHR24029">
    <property type="entry name" value="UVRABC SYSTEM PROTEIN B"/>
    <property type="match status" value="1"/>
</dbReference>
<feature type="domain" description="Helicase ATP-binding" evidence="18">
    <location>
        <begin position="25"/>
        <end position="173"/>
    </location>
</feature>
<evidence type="ECO:0000256" key="15">
    <source>
        <dbReference type="SAM" id="Coils"/>
    </source>
</evidence>
<dbReference type="GO" id="GO:0006289">
    <property type="term" value="P:nucleotide-excision repair"/>
    <property type="evidence" value="ECO:0007669"/>
    <property type="project" value="UniProtKB-UniRule"/>
</dbReference>
<dbReference type="PROSITE" id="PS51194">
    <property type="entry name" value="HELICASE_CTER"/>
    <property type="match status" value="1"/>
</dbReference>
<dbReference type="AlphaFoldDB" id="A0A9D1ZGT2"/>
<dbReference type="InterPro" id="IPR014001">
    <property type="entry name" value="Helicase_ATP-bd"/>
</dbReference>
<dbReference type="Pfam" id="PF04851">
    <property type="entry name" value="ResIII"/>
    <property type="match status" value="1"/>
</dbReference>
<feature type="coiled-coil region" evidence="15">
    <location>
        <begin position="638"/>
        <end position="665"/>
    </location>
</feature>
<comment type="subunit">
    <text evidence="11 13 14">Forms a heterotetramer with UvrA during the search for lesions. Interacts with UvrC in an incision complex.</text>
</comment>
<dbReference type="CDD" id="cd17916">
    <property type="entry name" value="DEXHc_UvrB"/>
    <property type="match status" value="1"/>
</dbReference>
<keyword evidence="20" id="KW-0378">Hydrolase</keyword>
<evidence type="ECO:0000256" key="6">
    <source>
        <dbReference type="ARBA" id="ARBA00022769"/>
    </source>
</evidence>
<evidence type="ECO:0000256" key="9">
    <source>
        <dbReference type="ARBA" id="ARBA00023204"/>
    </source>
</evidence>
<evidence type="ECO:0000256" key="8">
    <source>
        <dbReference type="ARBA" id="ARBA00022881"/>
    </source>
</evidence>
<evidence type="ECO:0000256" key="3">
    <source>
        <dbReference type="ARBA" id="ARBA00022490"/>
    </source>
</evidence>
<dbReference type="PROSITE" id="PS50151">
    <property type="entry name" value="UVR"/>
    <property type="match status" value="1"/>
</dbReference>
<keyword evidence="8 13" id="KW-0267">Excision nuclease</keyword>
<dbReference type="InterPro" id="IPR024759">
    <property type="entry name" value="UvrB_YAD/RRR_dom"/>
</dbReference>
<dbReference type="NCBIfam" id="NF003673">
    <property type="entry name" value="PRK05298.1"/>
    <property type="match status" value="1"/>
</dbReference>
<evidence type="ECO:0000259" key="19">
    <source>
        <dbReference type="PROSITE" id="PS51194"/>
    </source>
</evidence>
<evidence type="ECO:0000256" key="7">
    <source>
        <dbReference type="ARBA" id="ARBA00022840"/>
    </source>
</evidence>
<dbReference type="NCBIfam" id="TIGR00631">
    <property type="entry name" value="uvrb"/>
    <property type="match status" value="1"/>
</dbReference>
<dbReference type="InterPro" id="IPR027417">
    <property type="entry name" value="P-loop_NTPase"/>
</dbReference>
<dbReference type="GO" id="GO:0009432">
    <property type="term" value="P:SOS response"/>
    <property type="evidence" value="ECO:0007669"/>
    <property type="project" value="UniProtKB-UniRule"/>
</dbReference>
<feature type="domain" description="Helicase C-terminal" evidence="19">
    <location>
        <begin position="430"/>
        <end position="592"/>
    </location>
</feature>
<dbReference type="Pfam" id="PF02151">
    <property type="entry name" value="UVR"/>
    <property type="match status" value="1"/>
</dbReference>
<evidence type="ECO:0000256" key="11">
    <source>
        <dbReference type="ARBA" id="ARBA00026033"/>
    </source>
</evidence>
<dbReference type="GO" id="GO:0003677">
    <property type="term" value="F:DNA binding"/>
    <property type="evidence" value="ECO:0007669"/>
    <property type="project" value="UniProtKB-UniRule"/>
</dbReference>
<reference evidence="20" key="2">
    <citation type="submission" date="2021-04" db="EMBL/GenBank/DDBJ databases">
        <authorList>
            <person name="Gilroy R."/>
        </authorList>
    </citation>
    <scope>NUCLEOTIDE SEQUENCE</scope>
    <source>
        <strain evidence="20">Gambia2-208</strain>
    </source>
</reference>
<comment type="similarity">
    <text evidence="2 13 14">Belongs to the UvrB family.</text>
</comment>
<evidence type="ECO:0000256" key="4">
    <source>
        <dbReference type="ARBA" id="ARBA00022741"/>
    </source>
</evidence>
<evidence type="ECO:0000313" key="21">
    <source>
        <dbReference type="Proteomes" id="UP000886851"/>
    </source>
</evidence>
<feature type="binding site" evidence="13">
    <location>
        <begin position="38"/>
        <end position="45"/>
    </location>
    <ligand>
        <name>ATP</name>
        <dbReference type="ChEBI" id="CHEBI:30616"/>
    </ligand>
</feature>
<dbReference type="PROSITE" id="PS51192">
    <property type="entry name" value="HELICASE_ATP_BIND_1"/>
    <property type="match status" value="1"/>
</dbReference>
<evidence type="ECO:0000256" key="14">
    <source>
        <dbReference type="RuleBase" id="RU003587"/>
    </source>
</evidence>
<dbReference type="GO" id="GO:0009381">
    <property type="term" value="F:excinuclease ABC activity"/>
    <property type="evidence" value="ECO:0007669"/>
    <property type="project" value="UniProtKB-UniRule"/>
</dbReference>
<evidence type="ECO:0000256" key="16">
    <source>
        <dbReference type="SAM" id="MobiDB-lite"/>
    </source>
</evidence>
<dbReference type="InterPro" id="IPR041471">
    <property type="entry name" value="UvrB_inter"/>
</dbReference>
<dbReference type="GO" id="GO:0005737">
    <property type="term" value="C:cytoplasm"/>
    <property type="evidence" value="ECO:0007669"/>
    <property type="project" value="UniProtKB-SubCell"/>
</dbReference>
<evidence type="ECO:0000259" key="18">
    <source>
        <dbReference type="PROSITE" id="PS51192"/>
    </source>
</evidence>
<dbReference type="EMBL" id="DXCV01000019">
    <property type="protein sequence ID" value="HIY87466.1"/>
    <property type="molecule type" value="Genomic_DNA"/>
</dbReference>
<dbReference type="SUPFAM" id="SSF46600">
    <property type="entry name" value="C-terminal UvrC-binding domain of UvrB"/>
    <property type="match status" value="1"/>
</dbReference>
<dbReference type="GO" id="GO:0016887">
    <property type="term" value="F:ATP hydrolysis activity"/>
    <property type="evidence" value="ECO:0007669"/>
    <property type="project" value="InterPro"/>
</dbReference>
<comment type="subcellular location">
    <subcellularLocation>
        <location evidence="1 13 14">Cytoplasm</location>
    </subcellularLocation>
</comment>
<name>A0A9D1ZGT2_9BACE</name>
<keyword evidence="7 13" id="KW-0067">ATP-binding</keyword>
<keyword evidence="6 13" id="KW-0228">DNA excision</keyword>
<dbReference type="SUPFAM" id="SSF52540">
    <property type="entry name" value="P-loop containing nucleoside triphosphate hydrolases"/>
    <property type="match status" value="2"/>
</dbReference>
<proteinExistence type="inferred from homology"/>
<keyword evidence="5 13" id="KW-0227">DNA damage</keyword>
<dbReference type="Pfam" id="PF00271">
    <property type="entry name" value="Helicase_C"/>
    <property type="match status" value="1"/>
</dbReference>
<feature type="short sequence motif" description="Beta-hairpin" evidence="13">
    <location>
        <begin position="91"/>
        <end position="114"/>
    </location>
</feature>
<evidence type="ECO:0000313" key="20">
    <source>
        <dbReference type="EMBL" id="HIY87466.1"/>
    </source>
</evidence>
<dbReference type="InterPro" id="IPR001650">
    <property type="entry name" value="Helicase_C-like"/>
</dbReference>
<sequence length="683" mass="77989">MNKFELISDYKPTGDQPEAIAQLTEGIREGLPAQTLLGVTGSGKTFTMANVVANVNKPTLILSHNKTLAAQLYSEFKGFFPHNAVEYYVSYYDYYQPEAYLPSTDTYIEKDLAINDEIDKLRLAALSSLLSGRKDVVVVSSVSCIYGMGNPADFYENVIEVKRGKNLVRNVFLRQLVESLYVRNDMELNRGCFRVKGDTVDIWLAYADTLLRVTFWGDEVDGIEEVDPVTGATTGQADEYKIYPANLFMTTKESTLKAIHQIEDDLRERVEWFEKEGQMLEAKRLQERVTYDMEMLRELGHCAGIENYSRYFDNRAPGTRPYCLLDFFPDDYLTIIDESHVSIPQIRAMYGGDRARKTNLVDYGFRLPAAFDNRPLKFEEFEQLTKQAIYVSATPADYELKKSEGIIVEQVIRPTGLLDPVIEVRPSRNQIDDLMEEIQLRIERGERTLVTTLTKRMAEELTEYLLNNNVKCNYIHSDVDTMERIQIMADLREGNYDVLVGVNLLREGLDLPEVSLVAILDADKEGFLRSHRSLTQTAGRAARNVNGRVIMYADHITESMRLTIEETDRRREKQLRYNAEHHITPRPIEKARGISPFTHATTADAPAATTSHAEPRPYVEPDSSGMVAADPVVQYMSREQLEKSIERTRKLMQEAARKLDFIEAAQLRDEVLRLEDILKEKSV</sequence>
<dbReference type="InterPro" id="IPR001943">
    <property type="entry name" value="UVR_dom"/>
</dbReference>